<organism evidence="1 2">
    <name type="scientific">Paludisphaera borealis</name>
    <dbReference type="NCBI Taxonomy" id="1387353"/>
    <lineage>
        <taxon>Bacteria</taxon>
        <taxon>Pseudomonadati</taxon>
        <taxon>Planctomycetota</taxon>
        <taxon>Planctomycetia</taxon>
        <taxon>Isosphaerales</taxon>
        <taxon>Isosphaeraceae</taxon>
        <taxon>Paludisphaera</taxon>
    </lineage>
</organism>
<name>A0A1U7CMG8_9BACT</name>
<keyword evidence="2" id="KW-1185">Reference proteome</keyword>
<sequence>MLPRIQKPALRTLDLPPEFEDLTGVINSDVKVIVSILAERASERLLLSKRQTQQLQRSLWNSLAETINDKIKVLSVDRR</sequence>
<evidence type="ECO:0000313" key="2">
    <source>
        <dbReference type="Proteomes" id="UP000186309"/>
    </source>
</evidence>
<evidence type="ECO:0000313" key="1">
    <source>
        <dbReference type="EMBL" id="APW60144.1"/>
    </source>
</evidence>
<dbReference type="OrthoDB" id="289730at2"/>
<dbReference type="AlphaFoldDB" id="A0A1U7CMG8"/>
<accession>A0A1U7CMG8</accession>
<dbReference type="KEGG" id="pbor:BSF38_01610"/>
<dbReference type="Proteomes" id="UP000186309">
    <property type="component" value="Chromosome"/>
</dbReference>
<dbReference type="EMBL" id="CP019082">
    <property type="protein sequence ID" value="APW60144.1"/>
    <property type="molecule type" value="Genomic_DNA"/>
</dbReference>
<proteinExistence type="predicted"/>
<gene>
    <name evidence="1" type="ORF">BSF38_01610</name>
</gene>
<protein>
    <submittedName>
        <fullName evidence="1">Uncharacterized protein</fullName>
    </submittedName>
</protein>
<reference evidence="2" key="1">
    <citation type="submission" date="2016-12" db="EMBL/GenBank/DDBJ databases">
        <title>Comparative genomics of four Isosphaeraceae planctomycetes: a common pool of plasmids and glycoside hydrolase genes.</title>
        <authorList>
            <person name="Ivanova A."/>
        </authorList>
    </citation>
    <scope>NUCLEOTIDE SEQUENCE [LARGE SCALE GENOMIC DNA]</scope>
    <source>
        <strain evidence="2">PX4</strain>
    </source>
</reference>
<dbReference type="RefSeq" id="WP_076344578.1">
    <property type="nucleotide sequence ID" value="NZ_CP019082.1"/>
</dbReference>